<name>A0A917BPJ4_9PROT</name>
<dbReference type="InterPro" id="IPR029060">
    <property type="entry name" value="PIN-like_dom_sf"/>
</dbReference>
<feature type="domain" description="PIN" evidence="1">
    <location>
        <begin position="41"/>
        <end position="138"/>
    </location>
</feature>
<dbReference type="EMBL" id="BMHV01000002">
    <property type="protein sequence ID" value="GGF53995.1"/>
    <property type="molecule type" value="Genomic_DNA"/>
</dbReference>
<dbReference type="RefSeq" id="WP_188660830.1">
    <property type="nucleotide sequence ID" value="NZ_BMHV01000002.1"/>
</dbReference>
<evidence type="ECO:0000259" key="1">
    <source>
        <dbReference type="Pfam" id="PF01850"/>
    </source>
</evidence>
<organism evidence="2 3">
    <name type="scientific">Terasakiella brassicae</name>
    <dbReference type="NCBI Taxonomy" id="1634917"/>
    <lineage>
        <taxon>Bacteria</taxon>
        <taxon>Pseudomonadati</taxon>
        <taxon>Pseudomonadota</taxon>
        <taxon>Alphaproteobacteria</taxon>
        <taxon>Rhodospirillales</taxon>
        <taxon>Terasakiellaceae</taxon>
        <taxon>Terasakiella</taxon>
    </lineage>
</organism>
<comment type="caution">
    <text evidence="2">The sequence shown here is derived from an EMBL/GenBank/DDBJ whole genome shotgun (WGS) entry which is preliminary data.</text>
</comment>
<accession>A0A917BPJ4</accession>
<reference evidence="2" key="1">
    <citation type="journal article" date="2014" name="Int. J. Syst. Evol. Microbiol.">
        <title>Complete genome sequence of Corynebacterium casei LMG S-19264T (=DSM 44701T), isolated from a smear-ripened cheese.</title>
        <authorList>
            <consortium name="US DOE Joint Genome Institute (JGI-PGF)"/>
            <person name="Walter F."/>
            <person name="Albersmeier A."/>
            <person name="Kalinowski J."/>
            <person name="Ruckert C."/>
        </authorList>
    </citation>
    <scope>NUCLEOTIDE SEQUENCE</scope>
    <source>
        <strain evidence="2">CGMCC 1.15254</strain>
    </source>
</reference>
<dbReference type="Proteomes" id="UP000632498">
    <property type="component" value="Unassembled WGS sequence"/>
</dbReference>
<dbReference type="Gene3D" id="3.40.50.1010">
    <property type="entry name" value="5'-nuclease"/>
    <property type="match status" value="1"/>
</dbReference>
<protein>
    <recommendedName>
        <fullName evidence="1">PIN domain-containing protein</fullName>
    </recommendedName>
</protein>
<dbReference type="AlphaFoldDB" id="A0A917BPJ4"/>
<dbReference type="SUPFAM" id="SSF88723">
    <property type="entry name" value="PIN domain-like"/>
    <property type="match status" value="1"/>
</dbReference>
<sequence>MKVAFDSNFLTFLLVKSSKPPMNPETGELVTHPTERILHLVNQIEKSRSKIVIPTPVLSEVLVQLGDKGPRMVQRLDRNSNFEIVPFDVKAAIELAQINNTLGKKYDRNETTWAKVKFDRQIVAICKICDVDTIYSDDGHVCTLAESLGMNAKRVYDLEMPESDAQGDLLNY</sequence>
<proteinExistence type="predicted"/>
<dbReference type="InterPro" id="IPR002716">
    <property type="entry name" value="PIN_dom"/>
</dbReference>
<reference evidence="2" key="2">
    <citation type="submission" date="2020-09" db="EMBL/GenBank/DDBJ databases">
        <authorList>
            <person name="Sun Q."/>
            <person name="Zhou Y."/>
        </authorList>
    </citation>
    <scope>NUCLEOTIDE SEQUENCE</scope>
    <source>
        <strain evidence="2">CGMCC 1.15254</strain>
    </source>
</reference>
<evidence type="ECO:0000313" key="2">
    <source>
        <dbReference type="EMBL" id="GGF53995.1"/>
    </source>
</evidence>
<dbReference type="Pfam" id="PF01850">
    <property type="entry name" value="PIN"/>
    <property type="match status" value="1"/>
</dbReference>
<keyword evidence="3" id="KW-1185">Reference proteome</keyword>
<gene>
    <name evidence="2" type="ORF">GCM10011332_04240</name>
</gene>
<evidence type="ECO:0000313" key="3">
    <source>
        <dbReference type="Proteomes" id="UP000632498"/>
    </source>
</evidence>